<evidence type="ECO:0000313" key="11">
    <source>
        <dbReference type="Proteomes" id="UP000670947"/>
    </source>
</evidence>
<keyword evidence="2 7" id="KW-0812">Transmembrane</keyword>
<dbReference type="PROSITE" id="PS50893">
    <property type="entry name" value="ABC_TRANSPORTER_2"/>
    <property type="match status" value="1"/>
</dbReference>
<keyword evidence="4 10" id="KW-0067">ATP-binding</keyword>
<evidence type="ECO:0000259" key="9">
    <source>
        <dbReference type="PROSITE" id="PS50929"/>
    </source>
</evidence>
<dbReference type="PANTHER" id="PTHR24221:SF654">
    <property type="entry name" value="ATP-BINDING CASSETTE SUB-FAMILY B MEMBER 6"/>
    <property type="match status" value="1"/>
</dbReference>
<evidence type="ECO:0000256" key="7">
    <source>
        <dbReference type="SAM" id="Phobius"/>
    </source>
</evidence>
<name>A0ABS3W525_9BACL</name>
<dbReference type="EMBL" id="JAGGDJ010000002">
    <property type="protein sequence ID" value="MBO7743415.1"/>
    <property type="molecule type" value="Genomic_DNA"/>
</dbReference>
<keyword evidence="6 7" id="KW-0472">Membrane</keyword>
<evidence type="ECO:0000256" key="4">
    <source>
        <dbReference type="ARBA" id="ARBA00022840"/>
    </source>
</evidence>
<evidence type="ECO:0000256" key="6">
    <source>
        <dbReference type="ARBA" id="ARBA00023136"/>
    </source>
</evidence>
<evidence type="ECO:0000256" key="2">
    <source>
        <dbReference type="ARBA" id="ARBA00022692"/>
    </source>
</evidence>
<dbReference type="SMART" id="SM00382">
    <property type="entry name" value="AAA"/>
    <property type="match status" value="1"/>
</dbReference>
<proteinExistence type="predicted"/>
<dbReference type="GO" id="GO:0005524">
    <property type="term" value="F:ATP binding"/>
    <property type="evidence" value="ECO:0007669"/>
    <property type="project" value="UniProtKB-KW"/>
</dbReference>
<dbReference type="InterPro" id="IPR003439">
    <property type="entry name" value="ABC_transporter-like_ATP-bd"/>
</dbReference>
<protein>
    <submittedName>
        <fullName evidence="10">ABC transporter ATP-binding protein</fullName>
    </submittedName>
</protein>
<dbReference type="SUPFAM" id="SSF52540">
    <property type="entry name" value="P-loop containing nucleoside triphosphate hydrolases"/>
    <property type="match status" value="1"/>
</dbReference>
<gene>
    <name evidence="10" type="ORF">I8J29_04360</name>
</gene>
<dbReference type="RefSeq" id="WP_208846449.1">
    <property type="nucleotide sequence ID" value="NZ_JAGGDJ010000002.1"/>
</dbReference>
<dbReference type="InterPro" id="IPR039421">
    <property type="entry name" value="Type_1_exporter"/>
</dbReference>
<evidence type="ECO:0000256" key="1">
    <source>
        <dbReference type="ARBA" id="ARBA00004651"/>
    </source>
</evidence>
<dbReference type="PANTHER" id="PTHR24221">
    <property type="entry name" value="ATP-BINDING CASSETTE SUB-FAMILY B"/>
    <property type="match status" value="1"/>
</dbReference>
<dbReference type="SUPFAM" id="SSF90123">
    <property type="entry name" value="ABC transporter transmembrane region"/>
    <property type="match status" value="1"/>
</dbReference>
<evidence type="ECO:0000256" key="5">
    <source>
        <dbReference type="ARBA" id="ARBA00022989"/>
    </source>
</evidence>
<reference evidence="10 11" key="1">
    <citation type="submission" date="2021-03" db="EMBL/GenBank/DDBJ databases">
        <title>Paenibacillus artemisicola MWE-103 whole genome sequence.</title>
        <authorList>
            <person name="Ham Y.J."/>
        </authorList>
    </citation>
    <scope>NUCLEOTIDE SEQUENCE [LARGE SCALE GENOMIC DNA]</scope>
    <source>
        <strain evidence="10 11">MWE-103</strain>
    </source>
</reference>
<feature type="domain" description="ABC transmembrane type-1" evidence="9">
    <location>
        <begin position="146"/>
        <end position="319"/>
    </location>
</feature>
<dbReference type="InterPro" id="IPR011527">
    <property type="entry name" value="ABC1_TM_dom"/>
</dbReference>
<dbReference type="Pfam" id="PF00005">
    <property type="entry name" value="ABC_tran"/>
    <property type="match status" value="1"/>
</dbReference>
<dbReference type="Gene3D" id="3.40.50.300">
    <property type="entry name" value="P-loop containing nucleotide triphosphate hydrolases"/>
    <property type="match status" value="1"/>
</dbReference>
<dbReference type="PROSITE" id="PS50929">
    <property type="entry name" value="ABC_TM1F"/>
    <property type="match status" value="1"/>
</dbReference>
<dbReference type="Proteomes" id="UP000670947">
    <property type="component" value="Unassembled WGS sequence"/>
</dbReference>
<feature type="domain" description="ABC transporter" evidence="8">
    <location>
        <begin position="355"/>
        <end position="595"/>
    </location>
</feature>
<dbReference type="InterPro" id="IPR003593">
    <property type="entry name" value="AAA+_ATPase"/>
</dbReference>
<feature type="transmembrane region" description="Helical" evidence="7">
    <location>
        <begin position="290"/>
        <end position="311"/>
    </location>
</feature>
<dbReference type="CDD" id="cd03228">
    <property type="entry name" value="ABCC_MRP_Like"/>
    <property type="match status" value="1"/>
</dbReference>
<keyword evidence="11" id="KW-1185">Reference proteome</keyword>
<organism evidence="10 11">
    <name type="scientific">Paenibacillus artemisiicola</name>
    <dbReference type="NCBI Taxonomy" id="1172618"/>
    <lineage>
        <taxon>Bacteria</taxon>
        <taxon>Bacillati</taxon>
        <taxon>Bacillota</taxon>
        <taxon>Bacilli</taxon>
        <taxon>Bacillales</taxon>
        <taxon>Paenibacillaceae</taxon>
        <taxon>Paenibacillus</taxon>
    </lineage>
</organism>
<keyword evidence="3" id="KW-0547">Nucleotide-binding</keyword>
<evidence type="ECO:0000259" key="8">
    <source>
        <dbReference type="PROSITE" id="PS50893"/>
    </source>
</evidence>
<dbReference type="Pfam" id="PF00664">
    <property type="entry name" value="ABC_membrane"/>
    <property type="match status" value="1"/>
</dbReference>
<feature type="transmembrane region" description="Helical" evidence="7">
    <location>
        <begin position="62"/>
        <end position="81"/>
    </location>
</feature>
<keyword evidence="5 7" id="KW-1133">Transmembrane helix</keyword>
<evidence type="ECO:0000313" key="10">
    <source>
        <dbReference type="EMBL" id="MBO7743415.1"/>
    </source>
</evidence>
<comment type="caution">
    <text evidence="10">The sequence shown here is derived from an EMBL/GenBank/DDBJ whole genome shotgun (WGS) entry which is preliminary data.</text>
</comment>
<accession>A0ABS3W525</accession>
<feature type="transmembrane region" description="Helical" evidence="7">
    <location>
        <begin position="173"/>
        <end position="190"/>
    </location>
</feature>
<dbReference type="InterPro" id="IPR017871">
    <property type="entry name" value="ABC_transporter-like_CS"/>
</dbReference>
<dbReference type="InterPro" id="IPR027417">
    <property type="entry name" value="P-loop_NTPase"/>
</dbReference>
<dbReference type="InterPro" id="IPR036640">
    <property type="entry name" value="ABC1_TM_sf"/>
</dbReference>
<comment type="subcellular location">
    <subcellularLocation>
        <location evidence="1">Cell membrane</location>
        <topology evidence="1">Multi-pass membrane protein</topology>
    </subcellularLocation>
</comment>
<dbReference type="PROSITE" id="PS00211">
    <property type="entry name" value="ABC_TRANSPORTER_1"/>
    <property type="match status" value="1"/>
</dbReference>
<sequence length="615" mass="67033">MTTPIKRTYSAWSNILYSMRLHWRARPLTLMCCAVSALVGVGFPFVSILMPKIVIDNLTEGVAPSEFILSVGGLALLLAALSGAKSYADLITHESVGTISILKHLQTIMHKHLHMDYEVLESPGYAKLGEKAWRAMQSNHSPASNIPRNLSQLLMNVLGLLAYGTVIGSVHPLILLLLAVSAGINWLALARARKIERNTREERSKLQGRLRYLQQASKEPSGGKDVRLYDLSRLIRGLFQNALGTCTEQERKVATGDMKAQLADAALSLLRDGAAYAFLIYLVMHGEMTLGNFVLVFAAIGAFAGWLSGILTSSSDLMRALSEMSDIRDYLDVPDLSNTGAGHALPSGDRLPPAITLRNVGYTYPDAGKPTLSGIDLAIEPGERIAIVGANGAGKTTLIKLLCGLYRPTRGEIALGGVDVTRYNRDEYFSLFSTVFQDIHLFCCDIAGNVSQQPPDRTDDANVAKSLVMAGLMEKVSGLEKGASTLLVRRVHADAIELSGGEKQKLALARALYKDAPVIILDEPTAALDPIAESEIYQRYAELTAGRTSIYISHRLASTRFCDRILLMDGGRIAECGTHDELMRAGGKYAEMFRVQAHYYKDGEVADHEEAFHLA</sequence>
<feature type="transmembrane region" description="Helical" evidence="7">
    <location>
        <begin position="28"/>
        <end position="50"/>
    </location>
</feature>
<dbReference type="Gene3D" id="1.20.1560.10">
    <property type="entry name" value="ABC transporter type 1, transmembrane domain"/>
    <property type="match status" value="1"/>
</dbReference>
<evidence type="ECO:0000256" key="3">
    <source>
        <dbReference type="ARBA" id="ARBA00022741"/>
    </source>
</evidence>